<evidence type="ECO:0000256" key="6">
    <source>
        <dbReference type="ARBA" id="ARBA00047942"/>
    </source>
</evidence>
<keyword evidence="2" id="KW-0489">Methyltransferase</keyword>
<keyword evidence="5" id="KW-0680">Restriction system</keyword>
<evidence type="ECO:0000256" key="2">
    <source>
        <dbReference type="ARBA" id="ARBA00022603"/>
    </source>
</evidence>
<dbReference type="InterPro" id="IPR029063">
    <property type="entry name" value="SAM-dependent_MTases_sf"/>
</dbReference>
<evidence type="ECO:0000256" key="7">
    <source>
        <dbReference type="SAM" id="MobiDB-lite"/>
    </source>
</evidence>
<evidence type="ECO:0000313" key="9">
    <source>
        <dbReference type="EMBL" id="RIB25244.1"/>
    </source>
</evidence>
<dbReference type="Pfam" id="PF02384">
    <property type="entry name" value="N6_Mtase"/>
    <property type="match status" value="1"/>
</dbReference>
<keyword evidence="4" id="KW-0949">S-adenosyl-L-methionine</keyword>
<dbReference type="Proteomes" id="UP000266673">
    <property type="component" value="Unassembled WGS sequence"/>
</dbReference>
<dbReference type="AlphaFoldDB" id="A0A397VRS2"/>
<dbReference type="EC" id="2.1.1.72" evidence="1"/>
<dbReference type="InterPro" id="IPR003356">
    <property type="entry name" value="DNA_methylase_A-5"/>
</dbReference>
<feature type="region of interest" description="Disordered" evidence="7">
    <location>
        <begin position="1"/>
        <end position="25"/>
    </location>
</feature>
<dbReference type="GO" id="GO:0009007">
    <property type="term" value="F:site-specific DNA-methyltransferase (adenine-specific) activity"/>
    <property type="evidence" value="ECO:0007669"/>
    <property type="project" value="UniProtKB-EC"/>
</dbReference>
<dbReference type="SUPFAM" id="SSF53335">
    <property type="entry name" value="S-adenosyl-L-methionine-dependent methyltransferases"/>
    <property type="match status" value="1"/>
</dbReference>
<keyword evidence="3" id="KW-0808">Transferase</keyword>
<dbReference type="GO" id="GO:0003677">
    <property type="term" value="F:DNA binding"/>
    <property type="evidence" value="ECO:0007669"/>
    <property type="project" value="InterPro"/>
</dbReference>
<dbReference type="GO" id="GO:0008170">
    <property type="term" value="F:N-methyltransferase activity"/>
    <property type="evidence" value="ECO:0007669"/>
    <property type="project" value="InterPro"/>
</dbReference>
<sequence>MAHPNDPIITCNATNNARTTSREEKEKIKDNLYGIESQQKVYHLTLTNMILHGNGKSHIYNKNCFDAEKEDLETGELKEWAKKIKSIDFDISFLNPPYSLKGGKNEGEFILHLFKAVL</sequence>
<feature type="domain" description="DNA methylase adenine-specific" evidence="8">
    <location>
        <begin position="21"/>
        <end position="101"/>
    </location>
</feature>
<evidence type="ECO:0000256" key="4">
    <source>
        <dbReference type="ARBA" id="ARBA00022691"/>
    </source>
</evidence>
<dbReference type="Gene3D" id="3.40.50.150">
    <property type="entry name" value="Vaccinia Virus protein VP39"/>
    <property type="match status" value="1"/>
</dbReference>
<reference evidence="9 10" key="1">
    <citation type="submission" date="2018-06" db="EMBL/GenBank/DDBJ databases">
        <title>Comparative genomics reveals the genomic features of Rhizophagus irregularis, R. cerebriforme, R. diaphanum and Gigaspora rosea, and their symbiotic lifestyle signature.</title>
        <authorList>
            <person name="Morin E."/>
            <person name="San Clemente H."/>
            <person name="Chen E.C.H."/>
            <person name="De La Providencia I."/>
            <person name="Hainaut M."/>
            <person name="Kuo A."/>
            <person name="Kohler A."/>
            <person name="Murat C."/>
            <person name="Tang N."/>
            <person name="Roy S."/>
            <person name="Loubradou J."/>
            <person name="Henrissat B."/>
            <person name="Grigoriev I.V."/>
            <person name="Corradi N."/>
            <person name="Roux C."/>
            <person name="Martin F.M."/>
        </authorList>
    </citation>
    <scope>NUCLEOTIDE SEQUENCE [LARGE SCALE GENOMIC DNA]</scope>
    <source>
        <strain evidence="9 10">DAOM 194757</strain>
    </source>
</reference>
<organism evidence="9 10">
    <name type="scientific">Gigaspora rosea</name>
    <dbReference type="NCBI Taxonomy" id="44941"/>
    <lineage>
        <taxon>Eukaryota</taxon>
        <taxon>Fungi</taxon>
        <taxon>Fungi incertae sedis</taxon>
        <taxon>Mucoromycota</taxon>
        <taxon>Glomeromycotina</taxon>
        <taxon>Glomeromycetes</taxon>
        <taxon>Diversisporales</taxon>
        <taxon>Gigasporaceae</taxon>
        <taxon>Gigaspora</taxon>
    </lineage>
</organism>
<evidence type="ECO:0000259" key="8">
    <source>
        <dbReference type="Pfam" id="PF02384"/>
    </source>
</evidence>
<dbReference type="GO" id="GO:0032259">
    <property type="term" value="P:methylation"/>
    <property type="evidence" value="ECO:0007669"/>
    <property type="project" value="UniProtKB-KW"/>
</dbReference>
<dbReference type="PANTHER" id="PTHR42933:SF3">
    <property type="entry name" value="TYPE I RESTRICTION ENZYME MJAVIII METHYLASE SUBUNIT"/>
    <property type="match status" value="1"/>
</dbReference>
<accession>A0A397VRS2</accession>
<evidence type="ECO:0000256" key="5">
    <source>
        <dbReference type="ARBA" id="ARBA00022747"/>
    </source>
</evidence>
<dbReference type="EMBL" id="QKWP01000182">
    <property type="protein sequence ID" value="RIB25244.1"/>
    <property type="molecule type" value="Genomic_DNA"/>
</dbReference>
<name>A0A397VRS2_9GLOM</name>
<dbReference type="PANTHER" id="PTHR42933">
    <property type="entry name" value="SLR6095 PROTEIN"/>
    <property type="match status" value="1"/>
</dbReference>
<evidence type="ECO:0000256" key="3">
    <source>
        <dbReference type="ARBA" id="ARBA00022679"/>
    </source>
</evidence>
<comment type="caution">
    <text evidence="9">The sequence shown here is derived from an EMBL/GenBank/DDBJ whole genome shotgun (WGS) entry which is preliminary data.</text>
</comment>
<gene>
    <name evidence="9" type="ORF">C2G38_2166453</name>
</gene>
<dbReference type="OrthoDB" id="10355201at2759"/>
<dbReference type="InterPro" id="IPR051537">
    <property type="entry name" value="DNA_Adenine_Mtase"/>
</dbReference>
<evidence type="ECO:0000256" key="1">
    <source>
        <dbReference type="ARBA" id="ARBA00011900"/>
    </source>
</evidence>
<keyword evidence="10" id="KW-1185">Reference proteome</keyword>
<evidence type="ECO:0000313" key="10">
    <source>
        <dbReference type="Proteomes" id="UP000266673"/>
    </source>
</evidence>
<comment type="catalytic activity">
    <reaction evidence="6">
        <text>a 2'-deoxyadenosine in DNA + S-adenosyl-L-methionine = an N(6)-methyl-2'-deoxyadenosine in DNA + S-adenosyl-L-homocysteine + H(+)</text>
        <dbReference type="Rhea" id="RHEA:15197"/>
        <dbReference type="Rhea" id="RHEA-COMP:12418"/>
        <dbReference type="Rhea" id="RHEA-COMP:12419"/>
        <dbReference type="ChEBI" id="CHEBI:15378"/>
        <dbReference type="ChEBI" id="CHEBI:57856"/>
        <dbReference type="ChEBI" id="CHEBI:59789"/>
        <dbReference type="ChEBI" id="CHEBI:90615"/>
        <dbReference type="ChEBI" id="CHEBI:90616"/>
        <dbReference type="EC" id="2.1.1.72"/>
    </reaction>
</comment>
<dbReference type="GO" id="GO:0009307">
    <property type="term" value="P:DNA restriction-modification system"/>
    <property type="evidence" value="ECO:0007669"/>
    <property type="project" value="UniProtKB-KW"/>
</dbReference>
<protein>
    <recommendedName>
        <fullName evidence="1">site-specific DNA-methyltransferase (adenine-specific)</fullName>
        <ecNumber evidence="1">2.1.1.72</ecNumber>
    </recommendedName>
</protein>
<proteinExistence type="predicted"/>